<name>A0A1B1AI32_9PROT</name>
<feature type="signal peptide" evidence="1">
    <location>
        <begin position="1"/>
        <end position="21"/>
    </location>
</feature>
<protein>
    <recommendedName>
        <fullName evidence="4">Lipoprotein</fullName>
    </recommendedName>
</protein>
<evidence type="ECO:0008006" key="4">
    <source>
        <dbReference type="Google" id="ProtNLM"/>
    </source>
</evidence>
<gene>
    <name evidence="2" type="ORF">ATE48_09855</name>
</gene>
<dbReference type="EMBL" id="CP013244">
    <property type="protein sequence ID" value="ANP46201.1"/>
    <property type="molecule type" value="Genomic_DNA"/>
</dbReference>
<reference evidence="2 3" key="1">
    <citation type="submission" date="2015-11" db="EMBL/GenBank/DDBJ databases">
        <title>Whole-Genome Sequence of Candidatus Oderbacter manganicum from the National Park Lower Oder Valley, Germany.</title>
        <authorList>
            <person name="Braun B."/>
            <person name="Liere K."/>
            <person name="Szewzyk U."/>
        </authorList>
    </citation>
    <scope>NUCLEOTIDE SEQUENCE [LARGE SCALE GENOMIC DNA]</scope>
    <source>
        <strain evidence="2 3">OTSz_A_272</strain>
    </source>
</reference>
<accession>A0A1B1AI32</accession>
<proteinExistence type="predicted"/>
<keyword evidence="3" id="KW-1185">Reference proteome</keyword>
<feature type="chain" id="PRO_5008518832" description="Lipoprotein" evidence="1">
    <location>
        <begin position="22"/>
        <end position="179"/>
    </location>
</feature>
<dbReference type="Proteomes" id="UP000092498">
    <property type="component" value="Chromosome"/>
</dbReference>
<dbReference type="STRING" id="1759059.ATE48_09855"/>
<dbReference type="KEGG" id="cbot:ATE48_09855"/>
<evidence type="ECO:0000256" key="1">
    <source>
        <dbReference type="SAM" id="SignalP"/>
    </source>
</evidence>
<evidence type="ECO:0000313" key="2">
    <source>
        <dbReference type="EMBL" id="ANP46201.1"/>
    </source>
</evidence>
<dbReference type="AlphaFoldDB" id="A0A1B1AI32"/>
<dbReference type="RefSeq" id="WP_066770807.1">
    <property type="nucleotide sequence ID" value="NZ_CP013244.1"/>
</dbReference>
<sequence>MKKVILVVGLALAACASPPSAGTIAQLTAADASTSLAVGETVTETLRTQDAGEGMDPIVTLALRHADGRTLTFQEANHTNNDLAAQAAGGPLAQIMGLQGQESTTLYYPVGGERSNASAVFFCGPQGPAAIGRYDAPDGTTRFVGLREPIQFETRPDGQVEALPYSPDAVCARLHFRRG</sequence>
<dbReference type="PROSITE" id="PS51257">
    <property type="entry name" value="PROKAR_LIPOPROTEIN"/>
    <property type="match status" value="1"/>
</dbReference>
<dbReference type="OrthoDB" id="8479911at2"/>
<keyword evidence="1" id="KW-0732">Signal</keyword>
<evidence type="ECO:0000313" key="3">
    <source>
        <dbReference type="Proteomes" id="UP000092498"/>
    </source>
</evidence>
<dbReference type="InParanoid" id="A0A1B1AI32"/>
<organism evidence="2 3">
    <name type="scientific">Candidatus Viadribacter manganicus</name>
    <dbReference type="NCBI Taxonomy" id="1759059"/>
    <lineage>
        <taxon>Bacteria</taxon>
        <taxon>Pseudomonadati</taxon>
        <taxon>Pseudomonadota</taxon>
        <taxon>Alphaproteobacteria</taxon>
        <taxon>Hyphomonadales</taxon>
        <taxon>Hyphomonadaceae</taxon>
        <taxon>Candidatus Viadribacter</taxon>
    </lineage>
</organism>